<evidence type="ECO:0000256" key="2">
    <source>
        <dbReference type="SAM" id="SignalP"/>
    </source>
</evidence>
<dbReference type="Proteomes" id="UP000706039">
    <property type="component" value="Unassembled WGS sequence"/>
</dbReference>
<sequence length="294" mass="31082">MTRRMLLALFALLGLFAPITAQAKGFASDRITVTVEGKGPDVILIPGLTSSPAAWKYAVPAVPGYRYHLVQVKGFAGTAADGNAGGDLLAGVTTEIARYIAEAKLKRPAVIGHSMGGTIALMIGARHPAAISRLMVVDQVPFMGMMFGPPGSTGETIRPTADAILAQMRSNSTEAREKSIGAMTGGMVKTDAERPAVVRSALDSDRAVTENTFHELVVTDLRPELPRIAVPAEVLYVTPAGTPFTDAQIDTVYQASYAGLKGVKLVRVPNSAHFIMYDNPDAFHAAMKAFLSGD</sequence>
<dbReference type="InterPro" id="IPR029058">
    <property type="entry name" value="AB_hydrolase_fold"/>
</dbReference>
<dbReference type="RefSeq" id="WP_222989633.1">
    <property type="nucleotide sequence ID" value="NZ_JAINVV010000004.1"/>
</dbReference>
<proteinExistence type="predicted"/>
<protein>
    <submittedName>
        <fullName evidence="4">Alpha/beta hydrolase</fullName>
    </submittedName>
</protein>
<organism evidence="4 5">
    <name type="scientific">Sphingomonas colocasiae</name>
    <dbReference type="NCBI Taxonomy" id="1848973"/>
    <lineage>
        <taxon>Bacteria</taxon>
        <taxon>Pseudomonadati</taxon>
        <taxon>Pseudomonadota</taxon>
        <taxon>Alphaproteobacteria</taxon>
        <taxon>Sphingomonadales</taxon>
        <taxon>Sphingomonadaceae</taxon>
        <taxon>Sphingomonas</taxon>
    </lineage>
</organism>
<dbReference type="SUPFAM" id="SSF53474">
    <property type="entry name" value="alpha/beta-Hydrolases"/>
    <property type="match status" value="1"/>
</dbReference>
<dbReference type="EMBL" id="JAINVV010000004">
    <property type="protein sequence ID" value="MBY8822560.1"/>
    <property type="molecule type" value="Genomic_DNA"/>
</dbReference>
<evidence type="ECO:0000313" key="5">
    <source>
        <dbReference type="Proteomes" id="UP000706039"/>
    </source>
</evidence>
<reference evidence="4 5" key="1">
    <citation type="submission" date="2021-08" db="EMBL/GenBank/DDBJ databases">
        <authorList>
            <person name="Tuo L."/>
        </authorList>
    </citation>
    <scope>NUCLEOTIDE SEQUENCE [LARGE SCALE GENOMIC DNA]</scope>
    <source>
        <strain evidence="4 5">JCM 31229</strain>
    </source>
</reference>
<accession>A0ABS7PML8</accession>
<keyword evidence="2" id="KW-0732">Signal</keyword>
<name>A0ABS7PML8_9SPHN</name>
<dbReference type="GO" id="GO:0016787">
    <property type="term" value="F:hydrolase activity"/>
    <property type="evidence" value="ECO:0007669"/>
    <property type="project" value="UniProtKB-KW"/>
</dbReference>
<dbReference type="InterPro" id="IPR050266">
    <property type="entry name" value="AB_hydrolase_sf"/>
</dbReference>
<keyword evidence="5" id="KW-1185">Reference proteome</keyword>
<feature type="domain" description="AB hydrolase-1" evidence="3">
    <location>
        <begin position="42"/>
        <end position="285"/>
    </location>
</feature>
<dbReference type="PANTHER" id="PTHR43798:SF31">
    <property type="entry name" value="AB HYDROLASE SUPERFAMILY PROTEIN YCLE"/>
    <property type="match status" value="1"/>
</dbReference>
<evidence type="ECO:0000256" key="1">
    <source>
        <dbReference type="ARBA" id="ARBA00022801"/>
    </source>
</evidence>
<dbReference type="PANTHER" id="PTHR43798">
    <property type="entry name" value="MONOACYLGLYCEROL LIPASE"/>
    <property type="match status" value="1"/>
</dbReference>
<dbReference type="InterPro" id="IPR000073">
    <property type="entry name" value="AB_hydrolase_1"/>
</dbReference>
<dbReference type="Pfam" id="PF12697">
    <property type="entry name" value="Abhydrolase_6"/>
    <property type="match status" value="1"/>
</dbReference>
<feature type="chain" id="PRO_5045994452" evidence="2">
    <location>
        <begin position="24"/>
        <end position="294"/>
    </location>
</feature>
<keyword evidence="1 4" id="KW-0378">Hydrolase</keyword>
<comment type="caution">
    <text evidence="4">The sequence shown here is derived from an EMBL/GenBank/DDBJ whole genome shotgun (WGS) entry which is preliminary data.</text>
</comment>
<evidence type="ECO:0000313" key="4">
    <source>
        <dbReference type="EMBL" id="MBY8822560.1"/>
    </source>
</evidence>
<gene>
    <name evidence="4" type="ORF">K7G82_09665</name>
</gene>
<dbReference type="Gene3D" id="3.40.50.1820">
    <property type="entry name" value="alpha/beta hydrolase"/>
    <property type="match status" value="1"/>
</dbReference>
<evidence type="ECO:0000259" key="3">
    <source>
        <dbReference type="Pfam" id="PF12697"/>
    </source>
</evidence>
<feature type="signal peptide" evidence="2">
    <location>
        <begin position="1"/>
        <end position="23"/>
    </location>
</feature>